<evidence type="ECO:0000256" key="1">
    <source>
        <dbReference type="SAM" id="MobiDB-lite"/>
    </source>
</evidence>
<protein>
    <submittedName>
        <fullName evidence="2">Uncharacterized protein</fullName>
    </submittedName>
</protein>
<dbReference type="AlphaFoldDB" id="A0A5C3KDL6"/>
<name>A0A5C3KDL6_COPMA</name>
<reference evidence="2 3" key="1">
    <citation type="journal article" date="2019" name="Nat. Ecol. Evol.">
        <title>Megaphylogeny resolves global patterns of mushroom evolution.</title>
        <authorList>
            <person name="Varga T."/>
            <person name="Krizsan K."/>
            <person name="Foldi C."/>
            <person name="Dima B."/>
            <person name="Sanchez-Garcia M."/>
            <person name="Sanchez-Ramirez S."/>
            <person name="Szollosi G.J."/>
            <person name="Szarkandi J.G."/>
            <person name="Papp V."/>
            <person name="Albert L."/>
            <person name="Andreopoulos W."/>
            <person name="Angelini C."/>
            <person name="Antonin V."/>
            <person name="Barry K.W."/>
            <person name="Bougher N.L."/>
            <person name="Buchanan P."/>
            <person name="Buyck B."/>
            <person name="Bense V."/>
            <person name="Catcheside P."/>
            <person name="Chovatia M."/>
            <person name="Cooper J."/>
            <person name="Damon W."/>
            <person name="Desjardin D."/>
            <person name="Finy P."/>
            <person name="Geml J."/>
            <person name="Haridas S."/>
            <person name="Hughes K."/>
            <person name="Justo A."/>
            <person name="Karasinski D."/>
            <person name="Kautmanova I."/>
            <person name="Kiss B."/>
            <person name="Kocsube S."/>
            <person name="Kotiranta H."/>
            <person name="LaButti K.M."/>
            <person name="Lechner B.E."/>
            <person name="Liimatainen K."/>
            <person name="Lipzen A."/>
            <person name="Lukacs Z."/>
            <person name="Mihaltcheva S."/>
            <person name="Morgado L.N."/>
            <person name="Niskanen T."/>
            <person name="Noordeloos M.E."/>
            <person name="Ohm R.A."/>
            <person name="Ortiz-Santana B."/>
            <person name="Ovrebo C."/>
            <person name="Racz N."/>
            <person name="Riley R."/>
            <person name="Savchenko A."/>
            <person name="Shiryaev A."/>
            <person name="Soop K."/>
            <person name="Spirin V."/>
            <person name="Szebenyi C."/>
            <person name="Tomsovsky M."/>
            <person name="Tulloss R.E."/>
            <person name="Uehling J."/>
            <person name="Grigoriev I.V."/>
            <person name="Vagvolgyi C."/>
            <person name="Papp T."/>
            <person name="Martin F.M."/>
            <person name="Miettinen O."/>
            <person name="Hibbett D.S."/>
            <person name="Nagy L.G."/>
        </authorList>
    </citation>
    <scope>NUCLEOTIDE SEQUENCE [LARGE SCALE GENOMIC DNA]</scope>
    <source>
        <strain evidence="2 3">CBS 121175</strain>
    </source>
</reference>
<keyword evidence="3" id="KW-1185">Reference proteome</keyword>
<evidence type="ECO:0000313" key="3">
    <source>
        <dbReference type="Proteomes" id="UP000307440"/>
    </source>
</evidence>
<proteinExistence type="predicted"/>
<gene>
    <name evidence="2" type="ORF">FA15DRAFT_731318</name>
</gene>
<sequence length="273" mass="29437">MSEDPVSPDPNISERLFSGIIELQGLANNYLHENRHRPNDTVEVIQRAILHLPASEVDVNRSMATILGSLRAQMPSKASSSHRNAATQATLNAPQIRATPRLYLLPASSFMKDYKAPTSSWSSVTSRSRTAYPKSMHPDMATGSDNDIYADPPVIDATAATPAIGVEARADNPPVAGPSVKPNRKRKNPEPEPAHITNPPVHRYPTRARARVPAAVVQAVQAEAHPAPNAVVARPTQRRRVAKAEPDEAPAPGRAKGAKVPKATKAVTRVSRQ</sequence>
<dbReference type="Proteomes" id="UP000307440">
    <property type="component" value="Unassembled WGS sequence"/>
</dbReference>
<feature type="region of interest" description="Disordered" evidence="1">
    <location>
        <begin position="168"/>
        <end position="202"/>
    </location>
</feature>
<evidence type="ECO:0000313" key="2">
    <source>
        <dbReference type="EMBL" id="TFK18101.1"/>
    </source>
</evidence>
<organism evidence="2 3">
    <name type="scientific">Coprinopsis marcescibilis</name>
    <name type="common">Agaric fungus</name>
    <name type="synonym">Psathyrella marcescibilis</name>
    <dbReference type="NCBI Taxonomy" id="230819"/>
    <lineage>
        <taxon>Eukaryota</taxon>
        <taxon>Fungi</taxon>
        <taxon>Dikarya</taxon>
        <taxon>Basidiomycota</taxon>
        <taxon>Agaricomycotina</taxon>
        <taxon>Agaricomycetes</taxon>
        <taxon>Agaricomycetidae</taxon>
        <taxon>Agaricales</taxon>
        <taxon>Agaricineae</taxon>
        <taxon>Psathyrellaceae</taxon>
        <taxon>Coprinopsis</taxon>
    </lineage>
</organism>
<accession>A0A5C3KDL6</accession>
<dbReference type="EMBL" id="ML210431">
    <property type="protein sequence ID" value="TFK18101.1"/>
    <property type="molecule type" value="Genomic_DNA"/>
</dbReference>
<feature type="region of interest" description="Disordered" evidence="1">
    <location>
        <begin position="227"/>
        <end position="273"/>
    </location>
</feature>